<dbReference type="Pfam" id="PF03100">
    <property type="entry name" value="CcmE"/>
    <property type="match status" value="1"/>
</dbReference>
<evidence type="ECO:0000256" key="8">
    <source>
        <dbReference type="ARBA" id="ARBA00023004"/>
    </source>
</evidence>
<dbReference type="InterPro" id="IPR036127">
    <property type="entry name" value="CcmE-like_sf"/>
</dbReference>
<dbReference type="InterPro" id="IPR004329">
    <property type="entry name" value="CcmE"/>
</dbReference>
<keyword evidence="7 10" id="KW-1133">Transmembrane helix</keyword>
<dbReference type="KEGG" id="ssan:NX02_13260"/>
<evidence type="ECO:0000256" key="11">
    <source>
        <dbReference type="PIRSR" id="PIRSR604329-50"/>
    </source>
</evidence>
<organism evidence="12 13">
    <name type="scientific">Sphingomonas sanxanigenens DSM 19645 = NX02</name>
    <dbReference type="NCBI Taxonomy" id="1123269"/>
    <lineage>
        <taxon>Bacteria</taxon>
        <taxon>Pseudomonadati</taxon>
        <taxon>Pseudomonadota</taxon>
        <taxon>Alphaproteobacteria</taxon>
        <taxon>Sphingomonadales</taxon>
        <taxon>Sphingomonadaceae</taxon>
        <taxon>Sphingomonas</taxon>
    </lineage>
</organism>
<sequence>MSARAGTMAKAKHQRLVLIVIALVAMIGATLLAMSALSEQAAYFYAPADIKKDRPETGKAIRLGGMVEHGSIRRDADGVTVHFVVTDGIAKTPVSFRGITPDLFKEDSGVVAEGRLDADGSFVADNLLAKHDERYMPPQLDGKMHKTETLDK</sequence>
<dbReference type="GO" id="GO:0020037">
    <property type="term" value="F:heme binding"/>
    <property type="evidence" value="ECO:0007669"/>
    <property type="project" value="InterPro"/>
</dbReference>
<dbReference type="PATRIC" id="fig|1123269.5.peg.2582"/>
<evidence type="ECO:0000256" key="4">
    <source>
        <dbReference type="ARBA" id="ARBA00022723"/>
    </source>
</evidence>
<keyword evidence="9 10" id="KW-0472">Membrane</keyword>
<evidence type="ECO:0000256" key="10">
    <source>
        <dbReference type="HAMAP-Rule" id="MF_01959"/>
    </source>
</evidence>
<dbReference type="HOGENOM" id="CLU_079503_1_1_5"/>
<keyword evidence="3 10" id="KW-0812">Transmembrane</keyword>
<evidence type="ECO:0000256" key="7">
    <source>
        <dbReference type="ARBA" id="ARBA00022989"/>
    </source>
</evidence>
<keyword evidence="5 10" id="KW-0201">Cytochrome c-type biogenesis</keyword>
<dbReference type="STRING" id="1123269.NX02_13260"/>
<keyword evidence="8 10" id="KW-0408">Iron</keyword>
<keyword evidence="10" id="KW-1003">Cell membrane</keyword>
<dbReference type="GO" id="GO:0005886">
    <property type="term" value="C:plasma membrane"/>
    <property type="evidence" value="ECO:0007669"/>
    <property type="project" value="UniProtKB-SubCell"/>
</dbReference>
<dbReference type="PANTHER" id="PTHR34128:SF2">
    <property type="entry name" value="CYTOCHROME C-TYPE BIOGENESIS PROTEIN CCME HOMOLOG, MITOCHONDRIAL"/>
    <property type="match status" value="1"/>
</dbReference>
<feature type="topological domain" description="Cytoplasmic" evidence="10">
    <location>
        <begin position="1"/>
        <end position="15"/>
    </location>
</feature>
<evidence type="ECO:0000256" key="5">
    <source>
        <dbReference type="ARBA" id="ARBA00022748"/>
    </source>
</evidence>
<dbReference type="EMBL" id="CP006644">
    <property type="protein sequence ID" value="AHE54350.1"/>
    <property type="molecule type" value="Genomic_DNA"/>
</dbReference>
<evidence type="ECO:0000256" key="1">
    <source>
        <dbReference type="ARBA" id="ARBA00004370"/>
    </source>
</evidence>
<comment type="subcellular location">
    <subcellularLocation>
        <location evidence="10">Cell membrane</location>
        <topology evidence="10">Single-pass type II membrane protein</topology>
    </subcellularLocation>
    <subcellularLocation>
        <location evidence="1">Membrane</location>
    </subcellularLocation>
</comment>
<dbReference type="GO" id="GO:0046872">
    <property type="term" value="F:metal ion binding"/>
    <property type="evidence" value="ECO:0007669"/>
    <property type="project" value="UniProtKB-KW"/>
</dbReference>
<feature type="binding site" description="covalent" evidence="10 11">
    <location>
        <position position="131"/>
    </location>
    <ligand>
        <name>heme</name>
        <dbReference type="ChEBI" id="CHEBI:30413"/>
    </ligand>
</feature>
<dbReference type="SUPFAM" id="SSF82093">
    <property type="entry name" value="Heme chaperone CcmE"/>
    <property type="match status" value="1"/>
</dbReference>
<evidence type="ECO:0000313" key="12">
    <source>
        <dbReference type="EMBL" id="AHE54350.1"/>
    </source>
</evidence>
<comment type="similarity">
    <text evidence="10">Belongs to the CcmE/CycJ family.</text>
</comment>
<evidence type="ECO:0000256" key="2">
    <source>
        <dbReference type="ARBA" id="ARBA00022617"/>
    </source>
</evidence>
<proteinExistence type="inferred from homology"/>
<gene>
    <name evidence="10" type="primary">ccmE</name>
    <name evidence="10" type="synonym">cycJ</name>
    <name evidence="12" type="ORF">NX02_13260</name>
</gene>
<reference evidence="12 13" key="1">
    <citation type="submission" date="2013-07" db="EMBL/GenBank/DDBJ databases">
        <title>Completed genome of Sphingomonas sanxanigenens NX02.</title>
        <authorList>
            <person name="Ma T."/>
            <person name="Huang H."/>
            <person name="Wu M."/>
            <person name="Li X."/>
            <person name="Li G."/>
        </authorList>
    </citation>
    <scope>NUCLEOTIDE SEQUENCE [LARGE SCALE GENOMIC DNA]</scope>
    <source>
        <strain evidence="12 13">NX02</strain>
    </source>
</reference>
<dbReference type="InterPro" id="IPR012340">
    <property type="entry name" value="NA-bd_OB-fold"/>
</dbReference>
<comment type="function">
    <text evidence="10">Heme chaperone required for the biogenesis of c-type cytochromes. Transiently binds heme delivered by CcmC and transfers the heme to apo-cytochromes in a process facilitated by CcmF and CcmH.</text>
</comment>
<dbReference type="NCBIfam" id="NF009727">
    <property type="entry name" value="PRK13254.1-1"/>
    <property type="match status" value="1"/>
</dbReference>
<evidence type="ECO:0000313" key="13">
    <source>
        <dbReference type="Proteomes" id="UP000018851"/>
    </source>
</evidence>
<dbReference type="AlphaFoldDB" id="W0AFA0"/>
<dbReference type="GO" id="GO:0017004">
    <property type="term" value="P:cytochrome complex assembly"/>
    <property type="evidence" value="ECO:0007669"/>
    <property type="project" value="UniProtKB-KW"/>
</dbReference>
<feature type="topological domain" description="Extracellular" evidence="10">
    <location>
        <begin position="37"/>
        <end position="152"/>
    </location>
</feature>
<dbReference type="HAMAP" id="MF_01959">
    <property type="entry name" value="CcmE"/>
    <property type="match status" value="1"/>
</dbReference>
<dbReference type="Proteomes" id="UP000018851">
    <property type="component" value="Chromosome"/>
</dbReference>
<feature type="binding site" description="axial binding residue" evidence="10 11">
    <location>
        <position position="135"/>
    </location>
    <ligand>
        <name>heme</name>
        <dbReference type="ChEBI" id="CHEBI:30413"/>
    </ligand>
    <ligandPart>
        <name>Fe</name>
        <dbReference type="ChEBI" id="CHEBI:18248"/>
    </ligandPart>
</feature>
<name>W0AFA0_9SPHN</name>
<keyword evidence="6 10" id="KW-0735">Signal-anchor</keyword>
<evidence type="ECO:0000256" key="6">
    <source>
        <dbReference type="ARBA" id="ARBA00022968"/>
    </source>
</evidence>
<evidence type="ECO:0000256" key="9">
    <source>
        <dbReference type="ARBA" id="ARBA00023136"/>
    </source>
</evidence>
<protein>
    <recommendedName>
        <fullName evidence="10">Cytochrome c-type biogenesis protein CcmE</fullName>
    </recommendedName>
    <alternativeName>
        <fullName evidence="10">Cytochrome c maturation protein E</fullName>
    </alternativeName>
    <alternativeName>
        <fullName evidence="10">Heme chaperone CcmE</fullName>
    </alternativeName>
</protein>
<keyword evidence="2 10" id="KW-0349">Heme</keyword>
<keyword evidence="4 10" id="KW-0479">Metal-binding</keyword>
<evidence type="ECO:0000256" key="3">
    <source>
        <dbReference type="ARBA" id="ARBA00022692"/>
    </source>
</evidence>
<dbReference type="RefSeq" id="WP_245648838.1">
    <property type="nucleotide sequence ID" value="NZ_CP006644.1"/>
</dbReference>
<dbReference type="PANTHER" id="PTHR34128">
    <property type="entry name" value="CYTOCHROME C-TYPE BIOGENESIS PROTEIN CCME HOMOLOG, MITOCHONDRIAL"/>
    <property type="match status" value="1"/>
</dbReference>
<dbReference type="NCBIfam" id="NF009731">
    <property type="entry name" value="PRK13254.1-5"/>
    <property type="match status" value="1"/>
</dbReference>
<accession>W0AFA0</accession>
<dbReference type="Gene3D" id="2.40.50.140">
    <property type="entry name" value="Nucleic acid-binding proteins"/>
    <property type="match status" value="1"/>
</dbReference>
<dbReference type="GO" id="GO:0017003">
    <property type="term" value="P:protein-heme linkage"/>
    <property type="evidence" value="ECO:0007669"/>
    <property type="project" value="UniProtKB-UniRule"/>
</dbReference>
<keyword evidence="13" id="KW-1185">Reference proteome</keyword>
<dbReference type="eggNOG" id="COG2332">
    <property type="taxonomic scope" value="Bacteria"/>
</dbReference>